<proteinExistence type="predicted"/>
<dbReference type="InterPro" id="IPR047153">
    <property type="entry name" value="TRIM45/56/19-like"/>
</dbReference>
<dbReference type="PANTHER" id="PTHR25462:SF296">
    <property type="entry name" value="MEIOTIC P26, ISOFORM F"/>
    <property type="match status" value="1"/>
</dbReference>
<evidence type="ECO:0000313" key="4">
    <source>
        <dbReference type="Proteomes" id="UP001152320"/>
    </source>
</evidence>
<keyword evidence="4" id="KW-1185">Reference proteome</keyword>
<accession>A0A9Q1BT76</accession>
<evidence type="ECO:0000256" key="1">
    <source>
        <dbReference type="SAM" id="Coils"/>
    </source>
</evidence>
<reference evidence="3" key="1">
    <citation type="submission" date="2021-10" db="EMBL/GenBank/DDBJ databases">
        <title>Tropical sea cucumber genome reveals ecological adaptation and Cuvierian tubules defense mechanism.</title>
        <authorList>
            <person name="Chen T."/>
        </authorList>
    </citation>
    <scope>NUCLEOTIDE SEQUENCE</scope>
    <source>
        <strain evidence="3">Nanhai2018</strain>
        <tissue evidence="3">Muscle</tissue>
    </source>
</reference>
<dbReference type="SUPFAM" id="SSF57845">
    <property type="entry name" value="B-box zinc-binding domain"/>
    <property type="match status" value="1"/>
</dbReference>
<organism evidence="3 4">
    <name type="scientific">Holothuria leucospilota</name>
    <name type="common">Black long sea cucumber</name>
    <name type="synonym">Mertensiothuria leucospilota</name>
    <dbReference type="NCBI Taxonomy" id="206669"/>
    <lineage>
        <taxon>Eukaryota</taxon>
        <taxon>Metazoa</taxon>
        <taxon>Echinodermata</taxon>
        <taxon>Eleutherozoa</taxon>
        <taxon>Echinozoa</taxon>
        <taxon>Holothuroidea</taxon>
        <taxon>Aspidochirotacea</taxon>
        <taxon>Aspidochirotida</taxon>
        <taxon>Holothuriidae</taxon>
        <taxon>Holothuria</taxon>
    </lineage>
</organism>
<evidence type="ECO:0000313" key="3">
    <source>
        <dbReference type="EMBL" id="KAJ8032332.1"/>
    </source>
</evidence>
<feature type="domain" description="B box-type" evidence="2">
    <location>
        <begin position="4"/>
        <end position="41"/>
    </location>
</feature>
<dbReference type="InterPro" id="IPR011042">
    <property type="entry name" value="6-blade_b-propeller_TolB-like"/>
</dbReference>
<sequence length="570" mass="65847">MRDAPRCHIHLEEISKLFCETCNNIPVCMACTYGEHKAHDLHEVKALAKLKRMGLTNKLKELEEIKRDTNLITPSQAKEKLILNVSTEREEAIKMHGEKDQKIMKKIQVIEEQVKQVKQERQNAEKKIIHSVQREMENKILEIKIKYQKTLKVKKSEIGSIFQEREICLRKELTKLREKRKRFNRDKIEVLDTIEKQLNDNLKVIETISEYFDNIKKRFETLNVMTSSILASDNDWSAVQCIPEMCTAATNLMEDLKKDSPKLKTLTDVTVSYKQYSFGKPSVTKIYEQVSKEININDPYGYIFGMTCSEGGSITISGVTSNGRTSYIIVIDMNGRILKEKKLNTGQNWPVRYCQFLSQHKVASVCEPNEIGLYDIRDGSYTKKNISDVINSWPKDRYVKCVATDPVNNHILVGGFKSRDVYVFDDQLNYHHILTLPEMIKWPRDMNVSDGHLLVCDYDGKKCYVITMERVDGNLVGEFMKPNLDVSNFAPTGVCTDKNGSVYTLWFKYRSSWQCYLVQYNHDGSQVLATRELDKDTVFITIAETFQGDKLLVATYKTQKLYLYGLSTED</sequence>
<dbReference type="SUPFAM" id="SSF101898">
    <property type="entry name" value="NHL repeat"/>
    <property type="match status" value="1"/>
</dbReference>
<keyword evidence="1" id="KW-0175">Coiled coil</keyword>
<protein>
    <recommendedName>
        <fullName evidence="2">B box-type domain-containing protein</fullName>
    </recommendedName>
</protein>
<dbReference type="OrthoDB" id="8883818at2759"/>
<dbReference type="Proteomes" id="UP001152320">
    <property type="component" value="Chromosome 12"/>
</dbReference>
<dbReference type="CDD" id="cd19756">
    <property type="entry name" value="Bbox2"/>
    <property type="match status" value="1"/>
</dbReference>
<gene>
    <name evidence="3" type="ORF">HOLleu_25833</name>
</gene>
<evidence type="ECO:0000259" key="2">
    <source>
        <dbReference type="Pfam" id="PF00643"/>
    </source>
</evidence>
<dbReference type="GO" id="GO:0008270">
    <property type="term" value="F:zinc ion binding"/>
    <property type="evidence" value="ECO:0007669"/>
    <property type="project" value="InterPro"/>
</dbReference>
<dbReference type="AlphaFoldDB" id="A0A9Q1BT76"/>
<name>A0A9Q1BT76_HOLLE</name>
<dbReference type="InterPro" id="IPR000315">
    <property type="entry name" value="Znf_B-box"/>
</dbReference>
<dbReference type="PANTHER" id="PTHR25462">
    <property type="entry name" value="BONUS, ISOFORM C-RELATED"/>
    <property type="match status" value="1"/>
</dbReference>
<dbReference type="Pfam" id="PF00643">
    <property type="entry name" value="zf-B_box"/>
    <property type="match status" value="1"/>
</dbReference>
<dbReference type="EMBL" id="JAIZAY010000012">
    <property type="protein sequence ID" value="KAJ8032332.1"/>
    <property type="molecule type" value="Genomic_DNA"/>
</dbReference>
<dbReference type="Gene3D" id="2.120.10.30">
    <property type="entry name" value="TolB, C-terminal domain"/>
    <property type="match status" value="1"/>
</dbReference>
<dbReference type="Gene3D" id="3.30.160.60">
    <property type="entry name" value="Classic Zinc Finger"/>
    <property type="match status" value="1"/>
</dbReference>
<comment type="caution">
    <text evidence="3">The sequence shown here is derived from an EMBL/GenBank/DDBJ whole genome shotgun (WGS) entry which is preliminary data.</text>
</comment>
<feature type="coiled-coil region" evidence="1">
    <location>
        <begin position="100"/>
        <end position="134"/>
    </location>
</feature>